<name>A0ABX1VDC9_9PLAN</name>
<dbReference type="InterPro" id="IPR007272">
    <property type="entry name" value="Sulf_transp_TsuA/YedE"/>
</dbReference>
<evidence type="ECO:0000256" key="1">
    <source>
        <dbReference type="SAM" id="Phobius"/>
    </source>
</evidence>
<keyword evidence="1" id="KW-1133">Transmembrane helix</keyword>
<keyword evidence="1" id="KW-0812">Transmembrane</keyword>
<proteinExistence type="predicted"/>
<dbReference type="Proteomes" id="UP000609651">
    <property type="component" value="Unassembled WGS sequence"/>
</dbReference>
<feature type="transmembrane region" description="Helical" evidence="1">
    <location>
        <begin position="75"/>
        <end position="99"/>
    </location>
</feature>
<evidence type="ECO:0000313" key="3">
    <source>
        <dbReference type="Proteomes" id="UP000609651"/>
    </source>
</evidence>
<reference evidence="2 3" key="1">
    <citation type="journal article" date="2020" name="Syst. Appl. Microbiol.">
        <title>Alienimonas chondri sp. nov., a novel planctomycete isolated from the biofilm of the red alga Chondrus crispus.</title>
        <authorList>
            <person name="Vitorino I."/>
            <person name="Albuquerque L."/>
            <person name="Wiegand S."/>
            <person name="Kallscheuer N."/>
            <person name="da Costa M.S."/>
            <person name="Lobo-da-Cunha A."/>
            <person name="Jogler C."/>
            <person name="Lage O.M."/>
        </authorList>
    </citation>
    <scope>NUCLEOTIDE SEQUENCE [LARGE SCALE GENOMIC DNA]</scope>
    <source>
        <strain evidence="2 3">LzC2</strain>
    </source>
</reference>
<feature type="transmembrane region" description="Helical" evidence="1">
    <location>
        <begin position="6"/>
        <end position="22"/>
    </location>
</feature>
<sequence>MFEDPTRLVLGLLTGVVFGFLLQKGRVAKYGVILGQLLLKDWTVVKIMGSAVVVGSVGVFALVDGGQASLHIKPLLLGGVLVGAVLFGAGMAVLGYCPGTSVAACGEGRRDAMVGVLGMLAGAGLFVALYSPLQPLIHAWGDYGKLTLHEWLGVSPWLIVAGLVTASLLIVWFVESRPHRREPAETPGARHAAG</sequence>
<feature type="transmembrane region" description="Helical" evidence="1">
    <location>
        <begin position="111"/>
        <end position="131"/>
    </location>
</feature>
<feature type="transmembrane region" description="Helical" evidence="1">
    <location>
        <begin position="151"/>
        <end position="174"/>
    </location>
</feature>
<feature type="transmembrane region" description="Helical" evidence="1">
    <location>
        <begin position="43"/>
        <end position="63"/>
    </location>
</feature>
<comment type="caution">
    <text evidence="2">The sequence shown here is derived from an EMBL/GenBank/DDBJ whole genome shotgun (WGS) entry which is preliminary data.</text>
</comment>
<evidence type="ECO:0000313" key="2">
    <source>
        <dbReference type="EMBL" id="NNJ25920.1"/>
    </source>
</evidence>
<organism evidence="2 3">
    <name type="scientific">Alienimonas chondri</name>
    <dbReference type="NCBI Taxonomy" id="2681879"/>
    <lineage>
        <taxon>Bacteria</taxon>
        <taxon>Pseudomonadati</taxon>
        <taxon>Planctomycetota</taxon>
        <taxon>Planctomycetia</taxon>
        <taxon>Planctomycetales</taxon>
        <taxon>Planctomycetaceae</taxon>
        <taxon>Alienimonas</taxon>
    </lineage>
</organism>
<protein>
    <recommendedName>
        <fullName evidence="4">YeeE/YedE family protein</fullName>
    </recommendedName>
</protein>
<dbReference type="RefSeq" id="WP_171186416.1">
    <property type="nucleotide sequence ID" value="NZ_WTPX01000054.1"/>
</dbReference>
<accession>A0ABX1VDC9</accession>
<keyword evidence="1" id="KW-0472">Membrane</keyword>
<dbReference type="EMBL" id="WTPX01000054">
    <property type="protein sequence ID" value="NNJ25920.1"/>
    <property type="molecule type" value="Genomic_DNA"/>
</dbReference>
<keyword evidence="3" id="KW-1185">Reference proteome</keyword>
<dbReference type="Pfam" id="PF04143">
    <property type="entry name" value="Sulf_transp"/>
    <property type="match status" value="1"/>
</dbReference>
<evidence type="ECO:0008006" key="4">
    <source>
        <dbReference type="Google" id="ProtNLM"/>
    </source>
</evidence>
<gene>
    <name evidence="2" type="ORF">LzC2_19970</name>
</gene>